<feature type="domain" description="HTH gntR-type" evidence="4">
    <location>
        <begin position="9"/>
        <end position="81"/>
    </location>
</feature>
<dbReference type="Pfam" id="PF00392">
    <property type="entry name" value="GntR"/>
    <property type="match status" value="1"/>
</dbReference>
<dbReference type="EMBL" id="JACHJJ010000029">
    <property type="protein sequence ID" value="MBB5967107.1"/>
    <property type="molecule type" value="Genomic_DNA"/>
</dbReference>
<dbReference type="GO" id="GO:0003677">
    <property type="term" value="F:DNA binding"/>
    <property type="evidence" value="ECO:0007669"/>
    <property type="project" value="UniProtKB-KW"/>
</dbReference>
<dbReference type="InterPro" id="IPR036388">
    <property type="entry name" value="WH-like_DNA-bd_sf"/>
</dbReference>
<keyword evidence="5" id="KW-0670">Pyruvate</keyword>
<dbReference type="GO" id="GO:0003700">
    <property type="term" value="F:DNA-binding transcription factor activity"/>
    <property type="evidence" value="ECO:0007669"/>
    <property type="project" value="InterPro"/>
</dbReference>
<dbReference type="PROSITE" id="PS50949">
    <property type="entry name" value="HTH_GNTR"/>
    <property type="match status" value="1"/>
</dbReference>
<keyword evidence="3" id="KW-0804">Transcription</keyword>
<comment type="caution">
    <text evidence="5">The sequence shown here is derived from an EMBL/GenBank/DDBJ whole genome shotgun (WGS) entry which is preliminary data.</text>
</comment>
<dbReference type="InterPro" id="IPR011711">
    <property type="entry name" value="GntR_C"/>
</dbReference>
<evidence type="ECO:0000256" key="1">
    <source>
        <dbReference type="ARBA" id="ARBA00023015"/>
    </source>
</evidence>
<dbReference type="SMART" id="SM00895">
    <property type="entry name" value="FCD"/>
    <property type="match status" value="1"/>
</dbReference>
<dbReference type="AlphaFoldDB" id="A0A841DDZ3"/>
<accession>A0A841DDZ3</accession>
<dbReference type="PANTHER" id="PTHR43537:SF5">
    <property type="entry name" value="UXU OPERON TRANSCRIPTIONAL REGULATOR"/>
    <property type="match status" value="1"/>
</dbReference>
<dbReference type="InterPro" id="IPR008920">
    <property type="entry name" value="TF_FadR/GntR_C"/>
</dbReference>
<evidence type="ECO:0000256" key="3">
    <source>
        <dbReference type="ARBA" id="ARBA00023163"/>
    </source>
</evidence>
<dbReference type="RefSeq" id="WP_184947833.1">
    <property type="nucleotide sequence ID" value="NZ_BAAAWZ010000001.1"/>
</dbReference>
<evidence type="ECO:0000259" key="4">
    <source>
        <dbReference type="PROSITE" id="PS50949"/>
    </source>
</evidence>
<dbReference type="InterPro" id="IPR036390">
    <property type="entry name" value="WH_DNA-bd_sf"/>
</dbReference>
<proteinExistence type="predicted"/>
<dbReference type="SUPFAM" id="SSF46785">
    <property type="entry name" value="Winged helix' DNA-binding domain"/>
    <property type="match status" value="1"/>
</dbReference>
<keyword evidence="1" id="KW-0805">Transcription regulation</keyword>
<sequence length="236" mass="25208">MEWQPVRKTRTFEEVLAQIERRIAEDGLTAGDRLPGERQLAGQLHVSRASVREALRVLETLGVVSSQAGRGPDAGAVLISRPESALADLLRLHLGTASLSLDEVIDTRLMIEQWAVLHAHPGHAPAALDAMAAALERMEAAATPQEFVDHDVAFHLGVAMLSGNRLLAATMRALRQTIHAFSVAAVERAGQTGLLMADHRRIHELVAAGDGPAAARAVTEHLARAYPPAPDGPPEA</sequence>
<dbReference type="Gene3D" id="1.10.10.10">
    <property type="entry name" value="Winged helix-like DNA-binding domain superfamily/Winged helix DNA-binding domain"/>
    <property type="match status" value="1"/>
</dbReference>
<keyword evidence="6" id="KW-1185">Reference proteome</keyword>
<organism evidence="5 6">
    <name type="scientific">Planomonospora venezuelensis</name>
    <dbReference type="NCBI Taxonomy" id="1999"/>
    <lineage>
        <taxon>Bacteria</taxon>
        <taxon>Bacillati</taxon>
        <taxon>Actinomycetota</taxon>
        <taxon>Actinomycetes</taxon>
        <taxon>Streptosporangiales</taxon>
        <taxon>Streptosporangiaceae</taxon>
        <taxon>Planomonospora</taxon>
    </lineage>
</organism>
<name>A0A841DDZ3_PLAVE</name>
<dbReference type="Proteomes" id="UP000562352">
    <property type="component" value="Unassembled WGS sequence"/>
</dbReference>
<dbReference type="Pfam" id="PF07729">
    <property type="entry name" value="FCD"/>
    <property type="match status" value="1"/>
</dbReference>
<dbReference type="PRINTS" id="PR00035">
    <property type="entry name" value="HTHGNTR"/>
</dbReference>
<gene>
    <name evidence="5" type="ORF">FHS22_006409</name>
</gene>
<evidence type="ECO:0000313" key="6">
    <source>
        <dbReference type="Proteomes" id="UP000562352"/>
    </source>
</evidence>
<dbReference type="Gene3D" id="1.20.120.530">
    <property type="entry name" value="GntR ligand-binding domain-like"/>
    <property type="match status" value="1"/>
</dbReference>
<reference evidence="5 6" key="1">
    <citation type="submission" date="2020-08" db="EMBL/GenBank/DDBJ databases">
        <title>Genomic Encyclopedia of Type Strains, Phase III (KMG-III): the genomes of soil and plant-associated and newly described type strains.</title>
        <authorList>
            <person name="Whitman W."/>
        </authorList>
    </citation>
    <scope>NUCLEOTIDE SEQUENCE [LARGE SCALE GENOMIC DNA]</scope>
    <source>
        <strain evidence="5 6">CECT 3303</strain>
    </source>
</reference>
<evidence type="ECO:0000313" key="5">
    <source>
        <dbReference type="EMBL" id="MBB5967107.1"/>
    </source>
</evidence>
<keyword evidence="2" id="KW-0238">DNA-binding</keyword>
<dbReference type="SUPFAM" id="SSF48008">
    <property type="entry name" value="GntR ligand-binding domain-like"/>
    <property type="match status" value="1"/>
</dbReference>
<protein>
    <submittedName>
        <fullName evidence="5">GntR family transcriptional repressor for pyruvate dehydrogenase complex</fullName>
    </submittedName>
</protein>
<dbReference type="SMART" id="SM00345">
    <property type="entry name" value="HTH_GNTR"/>
    <property type="match status" value="1"/>
</dbReference>
<evidence type="ECO:0000256" key="2">
    <source>
        <dbReference type="ARBA" id="ARBA00023125"/>
    </source>
</evidence>
<dbReference type="CDD" id="cd07377">
    <property type="entry name" value="WHTH_GntR"/>
    <property type="match status" value="1"/>
</dbReference>
<dbReference type="InterPro" id="IPR000524">
    <property type="entry name" value="Tscrpt_reg_HTH_GntR"/>
</dbReference>
<dbReference type="PANTHER" id="PTHR43537">
    <property type="entry name" value="TRANSCRIPTIONAL REGULATOR, GNTR FAMILY"/>
    <property type="match status" value="1"/>
</dbReference>